<dbReference type="OrthoDB" id="9780884at2"/>
<keyword evidence="1" id="KW-1133">Transmembrane helix</keyword>
<gene>
    <name evidence="2" type="ORF">CSTERTH_12215</name>
</gene>
<dbReference type="EMBL" id="CP014672">
    <property type="protein sequence ID" value="ANW99744.1"/>
    <property type="molecule type" value="Genomic_DNA"/>
</dbReference>
<proteinExistence type="predicted"/>
<dbReference type="Proteomes" id="UP000092971">
    <property type="component" value="Chromosome"/>
</dbReference>
<dbReference type="RefSeq" id="WP_054632561.1">
    <property type="nucleotide sequence ID" value="NZ_CP014672.1"/>
</dbReference>
<evidence type="ECO:0008006" key="4">
    <source>
        <dbReference type="Google" id="ProtNLM"/>
    </source>
</evidence>
<accession>A0A1B1YG46</accession>
<evidence type="ECO:0000256" key="1">
    <source>
        <dbReference type="SAM" id="Phobius"/>
    </source>
</evidence>
<evidence type="ECO:0000313" key="2">
    <source>
        <dbReference type="EMBL" id="ANW99744.1"/>
    </source>
</evidence>
<feature type="transmembrane region" description="Helical" evidence="1">
    <location>
        <begin position="7"/>
        <end position="27"/>
    </location>
</feature>
<sequence>MGNRNRKVKIIVLTVIILSVFASWIIWENTSIDVSRITIFSERLPESFSQYKIAHVSDLHNTEFGKNNSKLLRKIRAENQPSARQDKLQA</sequence>
<dbReference type="AlphaFoldDB" id="A0A1B1YG46"/>
<keyword evidence="1" id="KW-0472">Membrane</keyword>
<protein>
    <recommendedName>
        <fullName evidence="4">Metallophosphoesterase</fullName>
    </recommendedName>
</protein>
<evidence type="ECO:0000313" key="3">
    <source>
        <dbReference type="Proteomes" id="UP000092971"/>
    </source>
</evidence>
<organism evidence="2 3">
    <name type="scientific">Thermoclostridium stercorarium subsp. thermolacticum DSM 2910</name>
    <dbReference type="NCBI Taxonomy" id="1121336"/>
    <lineage>
        <taxon>Bacteria</taxon>
        <taxon>Bacillati</taxon>
        <taxon>Bacillota</taxon>
        <taxon>Clostridia</taxon>
        <taxon>Eubacteriales</taxon>
        <taxon>Oscillospiraceae</taxon>
        <taxon>Thermoclostridium</taxon>
    </lineage>
</organism>
<reference evidence="2 3" key="1">
    <citation type="submission" date="2016-02" db="EMBL/GenBank/DDBJ databases">
        <title>Comparison of Clostridium stercorarium subspecies using comparative genomics and transcriptomics.</title>
        <authorList>
            <person name="Schellenberg J."/>
            <person name="Thallinger G."/>
            <person name="Levin D.B."/>
            <person name="Zhang X."/>
            <person name="Alvare G."/>
            <person name="Fristensky B."/>
            <person name="Sparling R."/>
        </authorList>
    </citation>
    <scope>NUCLEOTIDE SEQUENCE [LARGE SCALE GENOMIC DNA]</scope>
    <source>
        <strain evidence="2 3">DSM 2910</strain>
    </source>
</reference>
<name>A0A1B1YG46_THEST</name>
<keyword evidence="1" id="KW-0812">Transmembrane</keyword>